<evidence type="ECO:0000313" key="3">
    <source>
        <dbReference type="Proteomes" id="UP001595916"/>
    </source>
</evidence>
<evidence type="ECO:0000313" key="2">
    <source>
        <dbReference type="EMBL" id="MFC4804095.1"/>
    </source>
</evidence>
<sequence length="98" mass="11325">MVYIVRSFFILATLFVFSKITGFIINSMYDCYVAPSDVSKAKESRYVPAERRQKSKTQRKTAKKPSATVMKKKRTAMGESQSQDSNYSTYQAIKNRYK</sequence>
<protein>
    <submittedName>
        <fullName evidence="2">Uncharacterized protein</fullName>
    </submittedName>
</protein>
<dbReference type="EMBL" id="JBHSHL010000013">
    <property type="protein sequence ID" value="MFC4804095.1"/>
    <property type="molecule type" value="Genomic_DNA"/>
</dbReference>
<name>A0ABV9QIE6_9FIRM</name>
<organism evidence="2 3">
    <name type="scientific">Filifactor villosus</name>
    <dbReference type="NCBI Taxonomy" id="29374"/>
    <lineage>
        <taxon>Bacteria</taxon>
        <taxon>Bacillati</taxon>
        <taxon>Bacillota</taxon>
        <taxon>Clostridia</taxon>
        <taxon>Peptostreptococcales</taxon>
        <taxon>Filifactoraceae</taxon>
        <taxon>Filifactor</taxon>
    </lineage>
</organism>
<gene>
    <name evidence="2" type="ORF">ACFO4R_03285</name>
</gene>
<feature type="compositionally biased region" description="Basic and acidic residues" evidence="1">
    <location>
        <begin position="43"/>
        <end position="52"/>
    </location>
</feature>
<feature type="region of interest" description="Disordered" evidence="1">
    <location>
        <begin position="43"/>
        <end position="98"/>
    </location>
</feature>
<proteinExistence type="predicted"/>
<dbReference type="RefSeq" id="WP_379787582.1">
    <property type="nucleotide sequence ID" value="NZ_JBHSHL010000013.1"/>
</dbReference>
<feature type="compositionally biased region" description="Basic residues" evidence="1">
    <location>
        <begin position="53"/>
        <end position="63"/>
    </location>
</feature>
<feature type="compositionally biased region" description="Polar residues" evidence="1">
    <location>
        <begin position="78"/>
        <end position="92"/>
    </location>
</feature>
<reference evidence="3" key="1">
    <citation type="journal article" date="2019" name="Int. J. Syst. Evol. Microbiol.">
        <title>The Global Catalogue of Microorganisms (GCM) 10K type strain sequencing project: providing services to taxonomists for standard genome sequencing and annotation.</title>
        <authorList>
            <consortium name="The Broad Institute Genomics Platform"/>
            <consortium name="The Broad Institute Genome Sequencing Center for Infectious Disease"/>
            <person name="Wu L."/>
            <person name="Ma J."/>
        </authorList>
    </citation>
    <scope>NUCLEOTIDE SEQUENCE [LARGE SCALE GENOMIC DNA]</scope>
    <source>
        <strain evidence="3">CCUG 46385</strain>
    </source>
</reference>
<evidence type="ECO:0000256" key="1">
    <source>
        <dbReference type="SAM" id="MobiDB-lite"/>
    </source>
</evidence>
<keyword evidence="3" id="KW-1185">Reference proteome</keyword>
<comment type="caution">
    <text evidence="2">The sequence shown here is derived from an EMBL/GenBank/DDBJ whole genome shotgun (WGS) entry which is preliminary data.</text>
</comment>
<accession>A0ABV9QIE6</accession>
<dbReference type="Proteomes" id="UP001595916">
    <property type="component" value="Unassembled WGS sequence"/>
</dbReference>